<dbReference type="AlphaFoldDB" id="A0A1I5I6C0"/>
<accession>A0A1I5I6C0</accession>
<gene>
    <name evidence="1" type="ORF">SAMN05216207_10894</name>
</gene>
<dbReference type="STRING" id="260086.SAMN05216207_10894"/>
<sequence>MMRDTAAVGTGPRLTLFIEQPAAQLAVIASGLATLAGPVAGQVLWLLAAVAAVPAVVRGPRAEADDPDDGAQTAAGAASAYRWARFRHHWPDPAATDSEAVT</sequence>
<evidence type="ECO:0000313" key="1">
    <source>
        <dbReference type="EMBL" id="SFO56164.1"/>
    </source>
</evidence>
<dbReference type="EMBL" id="FOUY01000089">
    <property type="protein sequence ID" value="SFO56164.1"/>
    <property type="molecule type" value="Genomic_DNA"/>
</dbReference>
<organism evidence="1 2">
    <name type="scientific">Pseudonocardia ammonioxydans</name>
    <dbReference type="NCBI Taxonomy" id="260086"/>
    <lineage>
        <taxon>Bacteria</taxon>
        <taxon>Bacillati</taxon>
        <taxon>Actinomycetota</taxon>
        <taxon>Actinomycetes</taxon>
        <taxon>Pseudonocardiales</taxon>
        <taxon>Pseudonocardiaceae</taxon>
        <taxon>Pseudonocardia</taxon>
    </lineage>
</organism>
<dbReference type="Proteomes" id="UP000199614">
    <property type="component" value="Unassembled WGS sequence"/>
</dbReference>
<protein>
    <submittedName>
        <fullName evidence="1">Uncharacterized protein</fullName>
    </submittedName>
</protein>
<evidence type="ECO:0000313" key="2">
    <source>
        <dbReference type="Proteomes" id="UP000199614"/>
    </source>
</evidence>
<proteinExistence type="predicted"/>
<keyword evidence="2" id="KW-1185">Reference proteome</keyword>
<reference evidence="1 2" key="1">
    <citation type="submission" date="2016-10" db="EMBL/GenBank/DDBJ databases">
        <authorList>
            <person name="de Groot N.N."/>
        </authorList>
    </citation>
    <scope>NUCLEOTIDE SEQUENCE [LARGE SCALE GENOMIC DNA]</scope>
    <source>
        <strain evidence="1 2">CGMCC 4.1877</strain>
    </source>
</reference>
<name>A0A1I5I6C0_PSUAM</name>